<evidence type="ECO:0000313" key="3">
    <source>
        <dbReference type="EMBL" id="TPX40022.1"/>
    </source>
</evidence>
<gene>
    <name evidence="3" type="ORF">SeLEV6574_g06852</name>
    <name evidence="2" type="ORF">SeMB42_g06858</name>
</gene>
<accession>A0A507CI96</accession>
<dbReference type="EMBL" id="QEAM01000422">
    <property type="protein sequence ID" value="TPX40022.1"/>
    <property type="molecule type" value="Genomic_DNA"/>
</dbReference>
<keyword evidence="4" id="KW-1185">Reference proteome</keyword>
<keyword evidence="1" id="KW-0472">Membrane</keyword>
<evidence type="ECO:0000256" key="1">
    <source>
        <dbReference type="SAM" id="Phobius"/>
    </source>
</evidence>
<evidence type="ECO:0008006" key="6">
    <source>
        <dbReference type="Google" id="ProtNLM"/>
    </source>
</evidence>
<dbReference type="AlphaFoldDB" id="A0A507CI96"/>
<protein>
    <recommendedName>
        <fullName evidence="6">Cytochrome b mRNA-processing protein 4</fullName>
    </recommendedName>
</protein>
<dbReference type="Proteomes" id="UP000317494">
    <property type="component" value="Unassembled WGS sequence"/>
</dbReference>
<dbReference type="Proteomes" id="UP000320475">
    <property type="component" value="Unassembled WGS sequence"/>
</dbReference>
<evidence type="ECO:0000313" key="2">
    <source>
        <dbReference type="EMBL" id="TPX37824.1"/>
    </source>
</evidence>
<evidence type="ECO:0000313" key="5">
    <source>
        <dbReference type="Proteomes" id="UP000320475"/>
    </source>
</evidence>
<dbReference type="VEuPathDB" id="FungiDB:SeMB42_g06858"/>
<dbReference type="EMBL" id="QEAN01000417">
    <property type="protein sequence ID" value="TPX37824.1"/>
    <property type="molecule type" value="Genomic_DNA"/>
</dbReference>
<evidence type="ECO:0000313" key="4">
    <source>
        <dbReference type="Proteomes" id="UP000317494"/>
    </source>
</evidence>
<keyword evidence="1" id="KW-0812">Transmembrane</keyword>
<feature type="transmembrane region" description="Helical" evidence="1">
    <location>
        <begin position="6"/>
        <end position="26"/>
    </location>
</feature>
<organism evidence="2 4">
    <name type="scientific">Synchytrium endobioticum</name>
    <dbReference type="NCBI Taxonomy" id="286115"/>
    <lineage>
        <taxon>Eukaryota</taxon>
        <taxon>Fungi</taxon>
        <taxon>Fungi incertae sedis</taxon>
        <taxon>Chytridiomycota</taxon>
        <taxon>Chytridiomycota incertae sedis</taxon>
        <taxon>Chytridiomycetes</taxon>
        <taxon>Synchytriales</taxon>
        <taxon>Synchytriaceae</taxon>
        <taxon>Synchytrium</taxon>
    </lineage>
</organism>
<dbReference type="OrthoDB" id="5576752at2759"/>
<comment type="caution">
    <text evidence="2">The sequence shown here is derived from an EMBL/GenBank/DDBJ whole genome shotgun (WGS) entry which is preliminary data.</text>
</comment>
<name>A0A507CI96_9FUNG</name>
<reference evidence="4 5" key="1">
    <citation type="journal article" date="2019" name="Sci. Rep.">
        <title>Comparative genomics of chytrid fungi reveal insights into the obligate biotrophic and pathogenic lifestyle of Synchytrium endobioticum.</title>
        <authorList>
            <person name="van de Vossenberg B.T.L.H."/>
            <person name="Warris S."/>
            <person name="Nguyen H.D.T."/>
            <person name="van Gent-Pelzer M.P.E."/>
            <person name="Joly D.L."/>
            <person name="van de Geest H.C."/>
            <person name="Bonants P.J.M."/>
            <person name="Smith D.S."/>
            <person name="Levesque C.A."/>
            <person name="van der Lee T.A.J."/>
        </authorList>
    </citation>
    <scope>NUCLEOTIDE SEQUENCE [LARGE SCALE GENOMIC DNA]</scope>
    <source>
        <strain evidence="3 5">LEV6574</strain>
        <strain evidence="2 4">MB42</strain>
    </source>
</reference>
<sequence length="82" mass="9125">MSKFVSFTINSVLYGGSIMLVGYVAMKMAVPDAKEIEDISKRANQITPRTAAEKKNAELMKIIFDNAKTDRPIYDIQIPSAK</sequence>
<proteinExistence type="predicted"/>
<keyword evidence="1" id="KW-1133">Transmembrane helix</keyword>